<reference evidence="3" key="1">
    <citation type="submission" date="2016-11" db="UniProtKB">
        <authorList>
            <consortium name="WormBaseParasite"/>
        </authorList>
    </citation>
    <scope>IDENTIFICATION</scope>
</reference>
<dbReference type="AlphaFoldDB" id="A0A1I7XGR4"/>
<evidence type="ECO:0000313" key="3">
    <source>
        <dbReference type="WBParaSite" id="Hba_16701"/>
    </source>
</evidence>
<dbReference type="Proteomes" id="UP000095283">
    <property type="component" value="Unplaced"/>
</dbReference>
<dbReference type="Gene3D" id="3.30.379.10">
    <property type="entry name" value="Chitobiase/beta-hexosaminidase domain 2-like"/>
    <property type="match status" value="1"/>
</dbReference>
<organism evidence="2 3">
    <name type="scientific">Heterorhabditis bacteriophora</name>
    <name type="common">Entomopathogenic nematode worm</name>
    <dbReference type="NCBI Taxonomy" id="37862"/>
    <lineage>
        <taxon>Eukaryota</taxon>
        <taxon>Metazoa</taxon>
        <taxon>Ecdysozoa</taxon>
        <taxon>Nematoda</taxon>
        <taxon>Chromadorea</taxon>
        <taxon>Rhabditida</taxon>
        <taxon>Rhabditina</taxon>
        <taxon>Rhabditomorpha</taxon>
        <taxon>Strongyloidea</taxon>
        <taxon>Heterorhabditidae</taxon>
        <taxon>Heterorhabditis</taxon>
    </lineage>
</organism>
<protein>
    <submittedName>
        <fullName evidence="3">Secreted protein</fullName>
    </submittedName>
</protein>
<keyword evidence="1" id="KW-0378">Hydrolase</keyword>
<name>A0A1I7XGR4_HETBA</name>
<sequence>MWLLQLFLIPQVTAWFYGRDAPDRWSVWPLPQIIIYGKMNRTIHPEKIGFDLAEKKDCEVLRTNVKNYMNKWMFPFPVATKKFGREFIVSIRVKENCLYFPPQHGFRSLFSSTYLLTKLVFPEEFLHLGGDEVEVFILECWYLNYIKYGADWRDEIAGFVPSTSR</sequence>
<proteinExistence type="predicted"/>
<evidence type="ECO:0000313" key="2">
    <source>
        <dbReference type="Proteomes" id="UP000095283"/>
    </source>
</evidence>
<dbReference type="GO" id="GO:0016787">
    <property type="term" value="F:hydrolase activity"/>
    <property type="evidence" value="ECO:0007669"/>
    <property type="project" value="UniProtKB-KW"/>
</dbReference>
<dbReference type="WBParaSite" id="Hba_16701">
    <property type="protein sequence ID" value="Hba_16701"/>
    <property type="gene ID" value="Hba_16701"/>
</dbReference>
<dbReference type="InterPro" id="IPR029018">
    <property type="entry name" value="Hex-like_dom2"/>
</dbReference>
<evidence type="ECO:0000256" key="1">
    <source>
        <dbReference type="ARBA" id="ARBA00022801"/>
    </source>
</evidence>
<keyword evidence="2" id="KW-1185">Reference proteome</keyword>
<accession>A0A1I7XGR4</accession>